<dbReference type="EMBL" id="AYYK01000008">
    <property type="protein sequence ID" value="KRM78989.1"/>
    <property type="molecule type" value="Genomic_DNA"/>
</dbReference>
<dbReference type="OrthoDB" id="9919714at2"/>
<evidence type="ECO:0000313" key="2">
    <source>
        <dbReference type="Proteomes" id="UP000051813"/>
    </source>
</evidence>
<sequence>MKDEDKLVIQAGFTADGRLWIDRNPEADSEMLANIARALVHLIAPDLNKEQAENLFNSLLLELALPMNEVENDHDAVMKELFQSDNKTKPVKDNVIQFKPPTK</sequence>
<name>A0A0R2BHF9_9LACO</name>
<dbReference type="AlphaFoldDB" id="A0A0R2BHF9"/>
<keyword evidence="2" id="KW-1185">Reference proteome</keyword>
<accession>A0A0R2BHF9</accession>
<protein>
    <submittedName>
        <fullName evidence="1">Uncharacterized protein</fullName>
    </submittedName>
</protein>
<dbReference type="RefSeq" id="WP_057756489.1">
    <property type="nucleotide sequence ID" value="NZ_AYYK01000008.1"/>
</dbReference>
<evidence type="ECO:0000313" key="1">
    <source>
        <dbReference type="EMBL" id="KRM78989.1"/>
    </source>
</evidence>
<comment type="caution">
    <text evidence="1">The sequence shown here is derived from an EMBL/GenBank/DDBJ whole genome shotgun (WGS) entry which is preliminary data.</text>
</comment>
<reference evidence="1 2" key="1">
    <citation type="journal article" date="2015" name="Genome Announc.">
        <title>Expanding the biotechnology potential of lactobacilli through comparative genomics of 213 strains and associated genera.</title>
        <authorList>
            <person name="Sun Z."/>
            <person name="Harris H.M."/>
            <person name="McCann A."/>
            <person name="Guo C."/>
            <person name="Argimon S."/>
            <person name="Zhang W."/>
            <person name="Yang X."/>
            <person name="Jeffery I.B."/>
            <person name="Cooney J.C."/>
            <person name="Kagawa T.F."/>
            <person name="Liu W."/>
            <person name="Song Y."/>
            <person name="Salvetti E."/>
            <person name="Wrobel A."/>
            <person name="Rasinkangas P."/>
            <person name="Parkhill J."/>
            <person name="Rea M.C."/>
            <person name="O'Sullivan O."/>
            <person name="Ritari J."/>
            <person name="Douillard F.P."/>
            <person name="Paul Ross R."/>
            <person name="Yang R."/>
            <person name="Briner A.E."/>
            <person name="Felis G.E."/>
            <person name="de Vos W.M."/>
            <person name="Barrangou R."/>
            <person name="Klaenhammer T.R."/>
            <person name="Caufield P.W."/>
            <person name="Cui Y."/>
            <person name="Zhang H."/>
            <person name="O'Toole P.W."/>
        </authorList>
    </citation>
    <scope>NUCLEOTIDE SEQUENCE [LARGE SCALE GENOMIC DNA]</scope>
    <source>
        <strain evidence="1 2">DSM 20335</strain>
    </source>
</reference>
<gene>
    <name evidence="1" type="ORF">FC84_GL000145</name>
</gene>
<dbReference type="PATRIC" id="fig|1423738.3.peg.147"/>
<organism evidence="1 2">
    <name type="scientific">Lapidilactobacillus dextrinicus DSM 20335</name>
    <dbReference type="NCBI Taxonomy" id="1423738"/>
    <lineage>
        <taxon>Bacteria</taxon>
        <taxon>Bacillati</taxon>
        <taxon>Bacillota</taxon>
        <taxon>Bacilli</taxon>
        <taxon>Lactobacillales</taxon>
        <taxon>Lactobacillaceae</taxon>
        <taxon>Lapidilactobacillus</taxon>
    </lineage>
</organism>
<proteinExistence type="predicted"/>
<dbReference type="Proteomes" id="UP000051813">
    <property type="component" value="Unassembled WGS sequence"/>
</dbReference>